<comment type="caution">
    <text evidence="1">The sequence shown here is derived from an EMBL/GenBank/DDBJ whole genome shotgun (WGS) entry which is preliminary data.</text>
</comment>
<dbReference type="Proteomes" id="UP000660675">
    <property type="component" value="Unassembled WGS sequence"/>
</dbReference>
<dbReference type="EMBL" id="BMTF01000008">
    <property type="protein sequence ID" value="GGV84499.1"/>
    <property type="molecule type" value="Genomic_DNA"/>
</dbReference>
<gene>
    <name evidence="1" type="ORF">GCM10015535_29390</name>
</gene>
<accession>A0ABQ2VZV7</accession>
<sequence length="62" mass="6824">MSSGRRTGPPSWLKGKHALSWQIVHRGLDEALFDPDPAEVGPRAMKAMTGMRRPDPQALRSA</sequence>
<reference evidence="2" key="1">
    <citation type="journal article" date="2019" name="Int. J. Syst. Evol. Microbiol.">
        <title>The Global Catalogue of Microorganisms (GCM) 10K type strain sequencing project: providing services to taxonomists for standard genome sequencing and annotation.</title>
        <authorList>
            <consortium name="The Broad Institute Genomics Platform"/>
            <consortium name="The Broad Institute Genome Sequencing Center for Infectious Disease"/>
            <person name="Wu L."/>
            <person name="Ma J."/>
        </authorList>
    </citation>
    <scope>NUCLEOTIDE SEQUENCE [LARGE SCALE GENOMIC DNA]</scope>
    <source>
        <strain evidence="2">JCM 4376</strain>
    </source>
</reference>
<name>A0ABQ2VZV7_9ACTN</name>
<evidence type="ECO:0000313" key="2">
    <source>
        <dbReference type="Proteomes" id="UP000660675"/>
    </source>
</evidence>
<organism evidence="1 2">
    <name type="scientific">Streptomyces gelaticus</name>
    <dbReference type="NCBI Taxonomy" id="285446"/>
    <lineage>
        <taxon>Bacteria</taxon>
        <taxon>Bacillati</taxon>
        <taxon>Actinomycetota</taxon>
        <taxon>Actinomycetes</taxon>
        <taxon>Kitasatosporales</taxon>
        <taxon>Streptomycetaceae</taxon>
        <taxon>Streptomyces</taxon>
    </lineage>
</organism>
<evidence type="ECO:0000313" key="1">
    <source>
        <dbReference type="EMBL" id="GGV84499.1"/>
    </source>
</evidence>
<protein>
    <submittedName>
        <fullName evidence="1">Uncharacterized protein</fullName>
    </submittedName>
</protein>
<keyword evidence="2" id="KW-1185">Reference proteome</keyword>
<dbReference type="RefSeq" id="WP_189544162.1">
    <property type="nucleotide sequence ID" value="NZ_BMTF01000008.1"/>
</dbReference>
<proteinExistence type="predicted"/>